<reference evidence="1 2" key="1">
    <citation type="journal article" date="2012" name="ISME J.">
        <title>Nitrification expanded: discovery, physiology and genomics of a nitrite-oxidizing bacterium from the phylum Chloroflexi.</title>
        <authorList>
            <person name="Sorokin D.Y."/>
            <person name="Lucker S."/>
            <person name="Vejmelkova D."/>
            <person name="Kostrikina N.A."/>
            <person name="Kleerebezem R."/>
            <person name="Rijpstra W.I."/>
            <person name="Damste J.S."/>
            <person name="Le Paslier D."/>
            <person name="Muyzer G."/>
            <person name="Wagner M."/>
            <person name="van Loosdrecht M.C."/>
            <person name="Daims H."/>
        </authorList>
    </citation>
    <scope>NUCLEOTIDE SEQUENCE [LARGE SCALE GENOMIC DNA]</scope>
    <source>
        <strain evidence="2">none</strain>
    </source>
</reference>
<evidence type="ECO:0000313" key="1">
    <source>
        <dbReference type="EMBL" id="CCF82780.1"/>
    </source>
</evidence>
<sequence>MVSGNACTLPRARSNEHPIPPLKFAIIGTFQANVSRTEHHDDLYLSMLSSYVAALGGHLEVTAVFPDGAPPRKGITTRYHAVMPLW</sequence>
<dbReference type="AlphaFoldDB" id="I4EDL8"/>
<proteinExistence type="predicted"/>
<keyword evidence="2" id="KW-1185">Reference proteome</keyword>
<dbReference type="EMBL" id="CAGS01000064">
    <property type="protein sequence ID" value="CCF82780.1"/>
    <property type="molecule type" value="Genomic_DNA"/>
</dbReference>
<name>I4EDL8_9BACT</name>
<accession>I4EDL8</accession>
<protein>
    <submittedName>
        <fullName evidence="1">Uncharacterized protein</fullName>
    </submittedName>
</protein>
<gene>
    <name evidence="1" type="ORF">NITHO_1560008</name>
</gene>
<comment type="caution">
    <text evidence="1">The sequence shown here is derived from an EMBL/GenBank/DDBJ whole genome shotgun (WGS) entry which is preliminary data.</text>
</comment>
<evidence type="ECO:0000313" key="2">
    <source>
        <dbReference type="Proteomes" id="UP000004221"/>
    </source>
</evidence>
<organism evidence="1 2">
    <name type="scientific">Nitrolancea hollandica Lb</name>
    <dbReference type="NCBI Taxonomy" id="1129897"/>
    <lineage>
        <taxon>Bacteria</taxon>
        <taxon>Pseudomonadati</taxon>
        <taxon>Thermomicrobiota</taxon>
        <taxon>Thermomicrobia</taxon>
        <taxon>Sphaerobacterales</taxon>
        <taxon>Sphaerobacterineae</taxon>
        <taxon>Sphaerobacteraceae</taxon>
        <taxon>Nitrolancea</taxon>
    </lineage>
</organism>
<dbReference type="Proteomes" id="UP000004221">
    <property type="component" value="Unassembled WGS sequence"/>
</dbReference>